<feature type="transmembrane region" description="Helical" evidence="8">
    <location>
        <begin position="99"/>
        <end position="117"/>
    </location>
</feature>
<dbReference type="AlphaFoldDB" id="A0A927N0E3"/>
<comment type="subcellular location">
    <subcellularLocation>
        <location evidence="1 8">Cell membrane</location>
        <topology evidence="1 8">Multi-pass membrane protein</topology>
    </subcellularLocation>
</comment>
<reference evidence="9" key="1">
    <citation type="submission" date="2020-10" db="EMBL/GenBank/DDBJ databases">
        <title>Sequencing the genomes of 1000 actinobacteria strains.</title>
        <authorList>
            <person name="Klenk H.-P."/>
        </authorList>
    </citation>
    <scope>NUCLEOTIDE SEQUENCE</scope>
    <source>
        <strain evidence="9">DSM 45354</strain>
    </source>
</reference>
<dbReference type="RefSeq" id="WP_192753699.1">
    <property type="nucleotide sequence ID" value="NZ_BAABJL010000095.1"/>
</dbReference>
<keyword evidence="7 8" id="KW-0472">Membrane</keyword>
<feature type="transmembrane region" description="Helical" evidence="8">
    <location>
        <begin position="7"/>
        <end position="30"/>
    </location>
</feature>
<feature type="transmembrane region" description="Helical" evidence="8">
    <location>
        <begin position="42"/>
        <end position="62"/>
    </location>
</feature>
<organism evidence="9 10">
    <name type="scientific">Actinopolymorpha pittospori</name>
    <dbReference type="NCBI Taxonomy" id="648752"/>
    <lineage>
        <taxon>Bacteria</taxon>
        <taxon>Bacillati</taxon>
        <taxon>Actinomycetota</taxon>
        <taxon>Actinomycetes</taxon>
        <taxon>Propionibacteriales</taxon>
        <taxon>Actinopolymorphaceae</taxon>
        <taxon>Actinopolymorpha</taxon>
    </lineage>
</organism>
<comment type="similarity">
    <text evidence="2 8">Belongs to the 4-toluene sulfonate uptake permease (TSUP) (TC 2.A.102) family.</text>
</comment>
<dbReference type="PANTHER" id="PTHR30269">
    <property type="entry name" value="TRANSMEMBRANE PROTEIN YFCA"/>
    <property type="match status" value="1"/>
</dbReference>
<sequence length="249" mass="25488">MSGFEYIAVFLAGVGAGTINAVVGSGTLITFPTLVAFGLPPVTATISNTVGLAPGAISGAWGYRRELVGQKSRLIRLGSASVIGALIGVALLLGLPDSAFHAIVPVLVGLGCVLVIIQPWLSRKVAHRRSQKQHGGGAVWTFVGLAGIYGGYFAAAQGVLLTGILGIGLNESLQRVNAAKNVLTSLVNTVAAVCFMIVADVSWVHAGLIALGSVVGGQVGAHVGRRLPPLLLRAIIVTVGVIAIYMLLR</sequence>
<keyword evidence="10" id="KW-1185">Reference proteome</keyword>
<comment type="caution">
    <text evidence="9">The sequence shown here is derived from an EMBL/GenBank/DDBJ whole genome shotgun (WGS) entry which is preliminary data.</text>
</comment>
<gene>
    <name evidence="9" type="ORF">HEB94_007159</name>
</gene>
<feature type="transmembrane region" description="Helical" evidence="8">
    <location>
        <begin position="230"/>
        <end position="248"/>
    </location>
</feature>
<evidence type="ECO:0000256" key="3">
    <source>
        <dbReference type="ARBA" id="ARBA00022448"/>
    </source>
</evidence>
<proteinExistence type="inferred from homology"/>
<keyword evidence="5 8" id="KW-0812">Transmembrane</keyword>
<dbReference type="InterPro" id="IPR052017">
    <property type="entry name" value="TSUP"/>
</dbReference>
<dbReference type="InterPro" id="IPR002781">
    <property type="entry name" value="TM_pro_TauE-like"/>
</dbReference>
<evidence type="ECO:0000256" key="6">
    <source>
        <dbReference type="ARBA" id="ARBA00022989"/>
    </source>
</evidence>
<dbReference type="GO" id="GO:0005886">
    <property type="term" value="C:plasma membrane"/>
    <property type="evidence" value="ECO:0007669"/>
    <property type="project" value="UniProtKB-SubCell"/>
</dbReference>
<evidence type="ECO:0000256" key="1">
    <source>
        <dbReference type="ARBA" id="ARBA00004651"/>
    </source>
</evidence>
<accession>A0A927N0E3</accession>
<evidence type="ECO:0000313" key="9">
    <source>
        <dbReference type="EMBL" id="MBE1610311.1"/>
    </source>
</evidence>
<evidence type="ECO:0000256" key="2">
    <source>
        <dbReference type="ARBA" id="ARBA00009142"/>
    </source>
</evidence>
<name>A0A927N0E3_9ACTN</name>
<keyword evidence="4 8" id="KW-1003">Cell membrane</keyword>
<evidence type="ECO:0000256" key="7">
    <source>
        <dbReference type="ARBA" id="ARBA00023136"/>
    </source>
</evidence>
<feature type="transmembrane region" description="Helical" evidence="8">
    <location>
        <begin position="74"/>
        <end position="93"/>
    </location>
</feature>
<protein>
    <recommendedName>
        <fullName evidence="8">Probable membrane transporter protein</fullName>
    </recommendedName>
</protein>
<dbReference type="EMBL" id="JADBEM010000001">
    <property type="protein sequence ID" value="MBE1610311.1"/>
    <property type="molecule type" value="Genomic_DNA"/>
</dbReference>
<dbReference type="Pfam" id="PF01925">
    <property type="entry name" value="TauE"/>
    <property type="match status" value="1"/>
</dbReference>
<evidence type="ECO:0000256" key="4">
    <source>
        <dbReference type="ARBA" id="ARBA00022475"/>
    </source>
</evidence>
<dbReference type="PANTHER" id="PTHR30269:SF0">
    <property type="entry name" value="MEMBRANE TRANSPORTER PROTEIN YFCA-RELATED"/>
    <property type="match status" value="1"/>
</dbReference>
<keyword evidence="6 8" id="KW-1133">Transmembrane helix</keyword>
<dbReference type="Proteomes" id="UP000638648">
    <property type="component" value="Unassembled WGS sequence"/>
</dbReference>
<feature type="transmembrane region" description="Helical" evidence="8">
    <location>
        <begin position="206"/>
        <end position="224"/>
    </location>
</feature>
<keyword evidence="3" id="KW-0813">Transport</keyword>
<evidence type="ECO:0000313" key="10">
    <source>
        <dbReference type="Proteomes" id="UP000638648"/>
    </source>
</evidence>
<feature type="transmembrane region" description="Helical" evidence="8">
    <location>
        <begin position="138"/>
        <end position="169"/>
    </location>
</feature>
<evidence type="ECO:0000256" key="8">
    <source>
        <dbReference type="RuleBase" id="RU363041"/>
    </source>
</evidence>
<evidence type="ECO:0000256" key="5">
    <source>
        <dbReference type="ARBA" id="ARBA00022692"/>
    </source>
</evidence>